<sequence length="528" mass="60452">MAPKNPKQDRTFCLIVGAGMTGVSMAAHLLKKGVLKHGEFRLVDQQSDYGGVWEANKYPGAACDIPSHGYVMRFFLKPDWSKKYAPRHEIQQYYAEIAHYYHLEQSTIFNTKVIEARWNEDTLLWSVLTQHIPTGQQTLWTTNVVIHAGGQFSRPKWADIPGRETFKGTEWHTAQWRDDFDLTGKRVAIIGTGPSTGQVAPAIVDKVKNLYIYQRSATYVVPRGDGPIPTWKKRLFKWFAPVLWLYHVWWYSSFERSKPMWLVGTKEHAAAQAYAIQHLESTVKDPVTREKLRPRNQFGCKRLLVLDDWYPLFNNPKVELITDKPIRITEKGIVSKPPDQLPKEREIDVLLWGTGFEMADQGGHFQVYGINGANLAKTWGDSPKAYYSVGVANFPNMCLMLGPNAANFWSNLTTIIEVQCNYNAKLIKHIKQKNQISPYALTVDPKVQEWYNEWIKSKMKGIAILSANCSNYYTNSKGEATYWNPFHGYTYAWQMKWPKYNDYLKFTKPKPALTNGYAKGATSTVSAV</sequence>
<dbReference type="GO" id="GO:0050660">
    <property type="term" value="F:flavin adenine dinucleotide binding"/>
    <property type="evidence" value="ECO:0007669"/>
    <property type="project" value="InterPro"/>
</dbReference>
<keyword evidence="4" id="KW-0560">Oxidoreductase</keyword>
<keyword evidence="6" id="KW-1185">Reference proteome</keyword>
<dbReference type="GeneID" id="54457153"/>
<evidence type="ECO:0000256" key="1">
    <source>
        <dbReference type="ARBA" id="ARBA00010139"/>
    </source>
</evidence>
<keyword evidence="2" id="KW-0285">Flavoprotein</keyword>
<gene>
    <name evidence="5 7" type="ORF">BDZ99DRAFT_401899</name>
</gene>
<dbReference type="PANTHER" id="PTHR42877:SF4">
    <property type="entry name" value="FAD_NAD(P)-BINDING DOMAIN-CONTAINING PROTEIN-RELATED"/>
    <property type="match status" value="1"/>
</dbReference>
<evidence type="ECO:0000256" key="2">
    <source>
        <dbReference type="ARBA" id="ARBA00022630"/>
    </source>
</evidence>
<evidence type="ECO:0000313" key="7">
    <source>
        <dbReference type="RefSeq" id="XP_033569301.1"/>
    </source>
</evidence>
<dbReference type="GO" id="GO:0004499">
    <property type="term" value="F:N,N-dimethylaniline monooxygenase activity"/>
    <property type="evidence" value="ECO:0007669"/>
    <property type="project" value="InterPro"/>
</dbReference>
<evidence type="ECO:0000256" key="3">
    <source>
        <dbReference type="ARBA" id="ARBA00022827"/>
    </source>
</evidence>
<dbReference type="InterPro" id="IPR020946">
    <property type="entry name" value="Flavin_mOase-like"/>
</dbReference>
<accession>A0A6A6Y3H6</accession>
<proteinExistence type="inferred from homology"/>
<dbReference type="PANTHER" id="PTHR42877">
    <property type="entry name" value="L-ORNITHINE N(5)-MONOOXYGENASE-RELATED"/>
    <property type="match status" value="1"/>
</dbReference>
<dbReference type="Gene3D" id="3.50.50.60">
    <property type="entry name" value="FAD/NAD(P)-binding domain"/>
    <property type="match status" value="2"/>
</dbReference>
<dbReference type="OrthoDB" id="74360at2759"/>
<dbReference type="InterPro" id="IPR051209">
    <property type="entry name" value="FAD-bind_Monooxygenase_sf"/>
</dbReference>
<organism evidence="5">
    <name type="scientific">Mytilinidion resinicola</name>
    <dbReference type="NCBI Taxonomy" id="574789"/>
    <lineage>
        <taxon>Eukaryota</taxon>
        <taxon>Fungi</taxon>
        <taxon>Dikarya</taxon>
        <taxon>Ascomycota</taxon>
        <taxon>Pezizomycotina</taxon>
        <taxon>Dothideomycetes</taxon>
        <taxon>Pleosporomycetidae</taxon>
        <taxon>Mytilinidiales</taxon>
        <taxon>Mytilinidiaceae</taxon>
        <taxon>Mytilinidion</taxon>
    </lineage>
</organism>
<dbReference type="Pfam" id="PF00743">
    <property type="entry name" value="FMO-like"/>
    <property type="match status" value="1"/>
</dbReference>
<reference evidence="7" key="3">
    <citation type="submission" date="2025-04" db="UniProtKB">
        <authorList>
            <consortium name="RefSeq"/>
        </authorList>
    </citation>
    <scope>IDENTIFICATION</scope>
    <source>
        <strain evidence="7">CBS 304.34</strain>
    </source>
</reference>
<evidence type="ECO:0000256" key="4">
    <source>
        <dbReference type="ARBA" id="ARBA00023002"/>
    </source>
</evidence>
<dbReference type="Pfam" id="PF13450">
    <property type="entry name" value="NAD_binding_8"/>
    <property type="match status" value="1"/>
</dbReference>
<dbReference type="InterPro" id="IPR036188">
    <property type="entry name" value="FAD/NAD-bd_sf"/>
</dbReference>
<reference evidence="7" key="2">
    <citation type="submission" date="2020-04" db="EMBL/GenBank/DDBJ databases">
        <authorList>
            <consortium name="NCBI Genome Project"/>
        </authorList>
    </citation>
    <scope>NUCLEOTIDE SEQUENCE</scope>
    <source>
        <strain evidence="7">CBS 304.34</strain>
    </source>
</reference>
<reference evidence="5 7" key="1">
    <citation type="journal article" date="2020" name="Stud. Mycol.">
        <title>101 Dothideomycetes genomes: a test case for predicting lifestyles and emergence of pathogens.</title>
        <authorList>
            <person name="Haridas S."/>
            <person name="Albert R."/>
            <person name="Binder M."/>
            <person name="Bloem J."/>
            <person name="Labutti K."/>
            <person name="Salamov A."/>
            <person name="Andreopoulos B."/>
            <person name="Baker S."/>
            <person name="Barry K."/>
            <person name="Bills G."/>
            <person name="Bluhm B."/>
            <person name="Cannon C."/>
            <person name="Castanera R."/>
            <person name="Culley D."/>
            <person name="Daum C."/>
            <person name="Ezra D."/>
            <person name="Gonzalez J."/>
            <person name="Henrissat B."/>
            <person name="Kuo A."/>
            <person name="Liang C."/>
            <person name="Lipzen A."/>
            <person name="Lutzoni F."/>
            <person name="Magnuson J."/>
            <person name="Mondo S."/>
            <person name="Nolan M."/>
            <person name="Ohm R."/>
            <person name="Pangilinan J."/>
            <person name="Park H.-J."/>
            <person name="Ramirez L."/>
            <person name="Alfaro M."/>
            <person name="Sun H."/>
            <person name="Tritt A."/>
            <person name="Yoshinaga Y."/>
            <person name="Zwiers L.-H."/>
            <person name="Turgeon B."/>
            <person name="Goodwin S."/>
            <person name="Spatafora J."/>
            <person name="Crous P."/>
            <person name="Grigoriev I."/>
        </authorList>
    </citation>
    <scope>NUCLEOTIDE SEQUENCE</scope>
    <source>
        <strain evidence="5 7">CBS 304.34</strain>
    </source>
</reference>
<dbReference type="AlphaFoldDB" id="A0A6A6Y3H6"/>
<keyword evidence="3" id="KW-0274">FAD</keyword>
<comment type="similarity">
    <text evidence="1">Belongs to the FAD-binding monooxygenase family.</text>
</comment>
<protein>
    <submittedName>
        <fullName evidence="5 7">FAD/NAD(P)-binding domain-containing protein</fullName>
    </submittedName>
</protein>
<evidence type="ECO:0000313" key="5">
    <source>
        <dbReference type="EMBL" id="KAF2802337.1"/>
    </source>
</evidence>
<dbReference type="RefSeq" id="XP_033569301.1">
    <property type="nucleotide sequence ID" value="XM_033716260.1"/>
</dbReference>
<evidence type="ECO:0000313" key="6">
    <source>
        <dbReference type="Proteomes" id="UP000504636"/>
    </source>
</evidence>
<dbReference type="SUPFAM" id="SSF51905">
    <property type="entry name" value="FAD/NAD(P)-binding domain"/>
    <property type="match status" value="1"/>
</dbReference>
<dbReference type="GO" id="GO:0050661">
    <property type="term" value="F:NADP binding"/>
    <property type="evidence" value="ECO:0007669"/>
    <property type="project" value="InterPro"/>
</dbReference>
<name>A0A6A6Y3H6_9PEZI</name>
<dbReference type="Proteomes" id="UP000504636">
    <property type="component" value="Unplaced"/>
</dbReference>
<dbReference type="EMBL" id="MU003724">
    <property type="protein sequence ID" value="KAF2802337.1"/>
    <property type="molecule type" value="Genomic_DNA"/>
</dbReference>